<evidence type="ECO:0000256" key="2">
    <source>
        <dbReference type="ARBA" id="ARBA00023043"/>
    </source>
</evidence>
<proteinExistence type="predicted"/>
<dbReference type="Proteomes" id="UP001433268">
    <property type="component" value="Unassembled WGS sequence"/>
</dbReference>
<evidence type="ECO:0000313" key="6">
    <source>
        <dbReference type="Proteomes" id="UP001433268"/>
    </source>
</evidence>
<dbReference type="SMART" id="SM00248">
    <property type="entry name" value="ANK"/>
    <property type="match status" value="3"/>
</dbReference>
<reference evidence="5 6" key="1">
    <citation type="submission" date="2023-01" db="EMBL/GenBank/DDBJ databases">
        <title>Analysis of 21 Apiospora genomes using comparative genomics revels a genus with tremendous synthesis potential of carbohydrate active enzymes and secondary metabolites.</title>
        <authorList>
            <person name="Sorensen T."/>
        </authorList>
    </citation>
    <scope>NUCLEOTIDE SEQUENCE [LARGE SCALE GENOMIC DNA]</scope>
    <source>
        <strain evidence="5 6">CBS 114990</strain>
    </source>
</reference>
<feature type="region of interest" description="Disordered" evidence="4">
    <location>
        <begin position="62"/>
        <end position="98"/>
    </location>
</feature>
<dbReference type="PANTHER" id="PTHR24189">
    <property type="entry name" value="MYOTROPHIN"/>
    <property type="match status" value="1"/>
</dbReference>
<organism evidence="5 6">
    <name type="scientific">Apiospora hydei</name>
    <dbReference type="NCBI Taxonomy" id="1337664"/>
    <lineage>
        <taxon>Eukaryota</taxon>
        <taxon>Fungi</taxon>
        <taxon>Dikarya</taxon>
        <taxon>Ascomycota</taxon>
        <taxon>Pezizomycotina</taxon>
        <taxon>Sordariomycetes</taxon>
        <taxon>Xylariomycetidae</taxon>
        <taxon>Amphisphaeriales</taxon>
        <taxon>Apiosporaceae</taxon>
        <taxon>Apiospora</taxon>
    </lineage>
</organism>
<dbReference type="SUPFAM" id="SSF48403">
    <property type="entry name" value="Ankyrin repeat"/>
    <property type="match status" value="1"/>
</dbReference>
<dbReference type="InterPro" id="IPR002110">
    <property type="entry name" value="Ankyrin_rpt"/>
</dbReference>
<name>A0ABR1WBN0_9PEZI</name>
<accession>A0ABR1WBN0</accession>
<dbReference type="PANTHER" id="PTHR24189:SF50">
    <property type="entry name" value="ANKYRIN REPEAT AND SOCS BOX PROTEIN 2"/>
    <property type="match status" value="1"/>
</dbReference>
<dbReference type="EMBL" id="JAQQWN010000006">
    <property type="protein sequence ID" value="KAK8080897.1"/>
    <property type="molecule type" value="Genomic_DNA"/>
</dbReference>
<keyword evidence="1" id="KW-0677">Repeat</keyword>
<dbReference type="PROSITE" id="PS50297">
    <property type="entry name" value="ANK_REP_REGION"/>
    <property type="match status" value="1"/>
</dbReference>
<dbReference type="GO" id="GO:0016301">
    <property type="term" value="F:kinase activity"/>
    <property type="evidence" value="ECO:0007669"/>
    <property type="project" value="UniProtKB-KW"/>
</dbReference>
<evidence type="ECO:0000256" key="3">
    <source>
        <dbReference type="PROSITE-ProRule" id="PRU00023"/>
    </source>
</evidence>
<dbReference type="Pfam" id="PF00023">
    <property type="entry name" value="Ank"/>
    <property type="match status" value="1"/>
</dbReference>
<evidence type="ECO:0000313" key="5">
    <source>
        <dbReference type="EMBL" id="KAK8080897.1"/>
    </source>
</evidence>
<protein>
    <submittedName>
        <fullName evidence="5">Protein kinase</fullName>
    </submittedName>
</protein>
<gene>
    <name evidence="5" type="ORF">PG997_008715</name>
</gene>
<dbReference type="RefSeq" id="XP_066668372.1">
    <property type="nucleotide sequence ID" value="XM_066813030.1"/>
</dbReference>
<comment type="caution">
    <text evidence="5">The sequence shown here is derived from an EMBL/GenBank/DDBJ whole genome shotgun (WGS) entry which is preliminary data.</text>
</comment>
<dbReference type="InterPro" id="IPR050745">
    <property type="entry name" value="Multifunctional_regulatory"/>
</dbReference>
<dbReference type="GeneID" id="92046090"/>
<evidence type="ECO:0000256" key="4">
    <source>
        <dbReference type="SAM" id="MobiDB-lite"/>
    </source>
</evidence>
<feature type="compositionally biased region" description="Polar residues" evidence="4">
    <location>
        <begin position="75"/>
        <end position="92"/>
    </location>
</feature>
<sequence>MLQRLQEAGFSYTRPADMPKPQPPPANDIEENLSAAQSTTEDKNNWSLVWDEASREFHFYNASNGAKRPAKAEQSRQSMSNARSFNSASSPQEAHPPSLQQIRDALEAALLGGYDLAISQILVDLALVTILLTAHKEGSPPPLLDRVTGTRALGQAVDKQNFAIAKELLAHGVRCDFEASDRPHPHRGGINQTNHNFSPHDESEPAEYIPPLVRAVRHGNMELVQLLLAHGADPNVGYHDLWLPGAGREKELPWDCEDPTIQFTCGRPVQLAMELGLRDVVDVLLDRGADIGLPQPVWGVPGHECGCVLRSVYLKVTAGLRGVVAMRMAAQADCG</sequence>
<dbReference type="Gene3D" id="1.25.40.20">
    <property type="entry name" value="Ankyrin repeat-containing domain"/>
    <property type="match status" value="1"/>
</dbReference>
<feature type="region of interest" description="Disordered" evidence="4">
    <location>
        <begin position="1"/>
        <end position="45"/>
    </location>
</feature>
<keyword evidence="2 3" id="KW-0040">ANK repeat</keyword>
<keyword evidence="6" id="KW-1185">Reference proteome</keyword>
<dbReference type="PROSITE" id="PS50088">
    <property type="entry name" value="ANK_REPEAT"/>
    <property type="match status" value="1"/>
</dbReference>
<keyword evidence="5" id="KW-0808">Transferase</keyword>
<feature type="repeat" description="ANK" evidence="3">
    <location>
        <begin position="207"/>
        <end position="239"/>
    </location>
</feature>
<evidence type="ECO:0000256" key="1">
    <source>
        <dbReference type="ARBA" id="ARBA00022737"/>
    </source>
</evidence>
<keyword evidence="5" id="KW-0418">Kinase</keyword>
<dbReference type="InterPro" id="IPR036770">
    <property type="entry name" value="Ankyrin_rpt-contain_sf"/>
</dbReference>